<feature type="transmembrane region" description="Helical" evidence="5">
    <location>
        <begin position="222"/>
        <end position="241"/>
    </location>
</feature>
<feature type="transmembrane region" description="Helical" evidence="5">
    <location>
        <begin position="353"/>
        <end position="370"/>
    </location>
</feature>
<feature type="transmembrane region" description="Helical" evidence="5">
    <location>
        <begin position="415"/>
        <end position="438"/>
    </location>
</feature>
<dbReference type="InterPro" id="IPR036259">
    <property type="entry name" value="MFS_trans_sf"/>
</dbReference>
<dbReference type="GO" id="GO:0005886">
    <property type="term" value="C:plasma membrane"/>
    <property type="evidence" value="ECO:0007669"/>
    <property type="project" value="TreeGrafter"/>
</dbReference>
<evidence type="ECO:0000256" key="2">
    <source>
        <dbReference type="ARBA" id="ARBA00022692"/>
    </source>
</evidence>
<feature type="domain" description="Major facilitator superfamily (MFS) profile" evidence="6">
    <location>
        <begin position="27"/>
        <end position="475"/>
    </location>
</feature>
<dbReference type="Pfam" id="PF07690">
    <property type="entry name" value="MFS_1"/>
    <property type="match status" value="1"/>
</dbReference>
<dbReference type="GO" id="GO:0022857">
    <property type="term" value="F:transmembrane transporter activity"/>
    <property type="evidence" value="ECO:0007669"/>
    <property type="project" value="InterPro"/>
</dbReference>
<dbReference type="PRINTS" id="PR00173">
    <property type="entry name" value="EDTRNSPORT"/>
</dbReference>
<comment type="subcellular location">
    <subcellularLocation>
        <location evidence="1">Membrane</location>
        <topology evidence="1">Multi-pass membrane protein</topology>
    </subcellularLocation>
</comment>
<reference evidence="7" key="1">
    <citation type="submission" date="2020-05" db="EMBL/GenBank/DDBJ databases">
        <title>Mycena genomes resolve the evolution of fungal bioluminescence.</title>
        <authorList>
            <person name="Tsai I.J."/>
        </authorList>
    </citation>
    <scope>NUCLEOTIDE SEQUENCE</scope>
    <source>
        <strain evidence="7">160909Yilan</strain>
    </source>
</reference>
<protein>
    <submittedName>
        <fullName evidence="7">Iron permease</fullName>
    </submittedName>
</protein>
<keyword evidence="8" id="KW-1185">Reference proteome</keyword>
<evidence type="ECO:0000256" key="4">
    <source>
        <dbReference type="ARBA" id="ARBA00023136"/>
    </source>
</evidence>
<dbReference type="InterPro" id="IPR011701">
    <property type="entry name" value="MFS"/>
</dbReference>
<comment type="caution">
    <text evidence="7">The sequence shown here is derived from an EMBL/GenBank/DDBJ whole genome shotgun (WGS) entry which is preliminary data.</text>
</comment>
<accession>A0A8H6YXI1</accession>
<evidence type="ECO:0000256" key="5">
    <source>
        <dbReference type="SAM" id="Phobius"/>
    </source>
</evidence>
<organism evidence="7 8">
    <name type="scientific">Mycena sanguinolenta</name>
    <dbReference type="NCBI Taxonomy" id="230812"/>
    <lineage>
        <taxon>Eukaryota</taxon>
        <taxon>Fungi</taxon>
        <taxon>Dikarya</taxon>
        <taxon>Basidiomycota</taxon>
        <taxon>Agaricomycotina</taxon>
        <taxon>Agaricomycetes</taxon>
        <taxon>Agaricomycetidae</taxon>
        <taxon>Agaricales</taxon>
        <taxon>Marasmiineae</taxon>
        <taxon>Mycenaceae</taxon>
        <taxon>Mycena</taxon>
    </lineage>
</organism>
<dbReference type="OrthoDB" id="3437016at2759"/>
<evidence type="ECO:0000256" key="3">
    <source>
        <dbReference type="ARBA" id="ARBA00022989"/>
    </source>
</evidence>
<dbReference type="EMBL" id="JACAZH010000006">
    <property type="protein sequence ID" value="KAF7367019.1"/>
    <property type="molecule type" value="Genomic_DNA"/>
</dbReference>
<sequence>MSNTPSTVIPETVHEPKLPHDARFWLIFLSLCVSNFITALELGSTTAALPTIVDALHGKQFIWAGSAYALGTTALIPLAGGLAEVFEFHLTSKRSLVLFAAGSAVCGAAQDMNMLIAGRGVQGLGAGGNYLSHTDHCRRLGVSARAGRVQWANCNVMAYTVGTGSGPVVGGALAASGNWRWLFYLNIPICALAALLVFLFLRLRAPAGTMKERFVKIDYSGNVLVVAATTSIIVALAWGGIQYSWSSGRVVAPLISGLLGLAAFFIYEAHYAKYATIPFDVMNTITGLSGYIQTFLNYVVLIIIIYYIEVYFQTRFDVSPTGAGIDAMPLAFLSPTAGLIAGVIIQKTTSYRIPIMVGWSLLVLGLGLLSTLDENASRAKTLAFSVISGLGTGSLILATYFPVLAPIPVSKNANALALFIFIRNFGLVWGVPIGGTILQNELQNHLPAEFIAQFPGGVEIAYSIIPVIRTLPEPLRSDVRKAFAQALKTSMPYPLHTSVDRNWGMEDGQNNAAEEVAKVEGF</sequence>
<dbReference type="PANTHER" id="PTHR23501">
    <property type="entry name" value="MAJOR FACILITATOR SUPERFAMILY"/>
    <property type="match status" value="1"/>
</dbReference>
<keyword evidence="2 5" id="KW-0812">Transmembrane</keyword>
<feature type="transmembrane region" description="Helical" evidence="5">
    <location>
        <begin position="181"/>
        <end position="201"/>
    </location>
</feature>
<evidence type="ECO:0000256" key="1">
    <source>
        <dbReference type="ARBA" id="ARBA00004141"/>
    </source>
</evidence>
<evidence type="ECO:0000313" key="7">
    <source>
        <dbReference type="EMBL" id="KAF7367019.1"/>
    </source>
</evidence>
<keyword evidence="4 5" id="KW-0472">Membrane</keyword>
<dbReference type="SUPFAM" id="SSF103473">
    <property type="entry name" value="MFS general substrate transporter"/>
    <property type="match status" value="1"/>
</dbReference>
<dbReference type="Gene3D" id="1.20.1250.20">
    <property type="entry name" value="MFS general substrate transporter like domains"/>
    <property type="match status" value="2"/>
</dbReference>
<feature type="transmembrane region" description="Helical" evidence="5">
    <location>
        <begin position="328"/>
        <end position="346"/>
    </location>
</feature>
<name>A0A8H6YXI1_9AGAR</name>
<feature type="transmembrane region" description="Helical" evidence="5">
    <location>
        <begin position="382"/>
        <end position="403"/>
    </location>
</feature>
<dbReference type="AlphaFoldDB" id="A0A8H6YXI1"/>
<keyword evidence="3 5" id="KW-1133">Transmembrane helix</keyword>
<gene>
    <name evidence="7" type="ORF">MSAN_00961100</name>
</gene>
<proteinExistence type="predicted"/>
<evidence type="ECO:0000313" key="8">
    <source>
        <dbReference type="Proteomes" id="UP000623467"/>
    </source>
</evidence>
<dbReference type="PROSITE" id="PS50850">
    <property type="entry name" value="MFS"/>
    <property type="match status" value="1"/>
</dbReference>
<feature type="transmembrane region" description="Helical" evidence="5">
    <location>
        <begin position="61"/>
        <end position="83"/>
    </location>
</feature>
<dbReference type="Proteomes" id="UP000623467">
    <property type="component" value="Unassembled WGS sequence"/>
</dbReference>
<feature type="transmembrane region" description="Helical" evidence="5">
    <location>
        <begin position="24"/>
        <end position="49"/>
    </location>
</feature>
<dbReference type="PANTHER" id="PTHR23501:SF102">
    <property type="entry name" value="DRUG TRANSPORTER, PUTATIVE (AFU_ORTHOLOGUE AFUA_3G08530)-RELATED"/>
    <property type="match status" value="1"/>
</dbReference>
<evidence type="ECO:0000259" key="6">
    <source>
        <dbReference type="PROSITE" id="PS50850"/>
    </source>
</evidence>
<dbReference type="InterPro" id="IPR020846">
    <property type="entry name" value="MFS_dom"/>
</dbReference>
<feature type="transmembrane region" description="Helical" evidence="5">
    <location>
        <begin position="288"/>
        <end position="308"/>
    </location>
</feature>
<feature type="transmembrane region" description="Helical" evidence="5">
    <location>
        <begin position="247"/>
        <end position="267"/>
    </location>
</feature>